<evidence type="ECO:0000256" key="2">
    <source>
        <dbReference type="SAM" id="Phobius"/>
    </source>
</evidence>
<dbReference type="Proteomes" id="UP000193986">
    <property type="component" value="Unassembled WGS sequence"/>
</dbReference>
<keyword evidence="4" id="KW-1185">Reference proteome</keyword>
<sequence length="338" mass="37587">MRLLAGPTSIQACLTLVLVVFGVSLLLYISTSENGSFWQIIWSASSDPTTYLPYTFGYAALLQTLHAYEYVSWKNIVVVDNSWDHHAFAERDRLLAEFKSLKGVIKTPVHLRFSQLQGMIDGIARGQGEEVYLWGHTDVVVLRNGTAPYATMKKCLKFAQSLDPVFLAPYGVMFFAYDLLSAVFTHASAAAPWDPAMPQYGSDCDRYRRLRLAGYAVADCPISIGSITHTHAVLTHDEKAKLWGSGLKVEQQVDLLEEINAASEQYAWRNGAGPKPADGASVEEEEDWHDGVRQFDLEAAAAEGSGGNQYYEAKWGPFTCELEDRIPNFDIDPIRTPH</sequence>
<dbReference type="OrthoDB" id="3363870at2759"/>
<evidence type="ECO:0000313" key="4">
    <source>
        <dbReference type="Proteomes" id="UP000193986"/>
    </source>
</evidence>
<keyword evidence="2" id="KW-0472">Membrane</keyword>
<organism evidence="3 4">
    <name type="scientific">Naematelia encephala</name>
    <dbReference type="NCBI Taxonomy" id="71784"/>
    <lineage>
        <taxon>Eukaryota</taxon>
        <taxon>Fungi</taxon>
        <taxon>Dikarya</taxon>
        <taxon>Basidiomycota</taxon>
        <taxon>Agaricomycotina</taxon>
        <taxon>Tremellomycetes</taxon>
        <taxon>Tremellales</taxon>
        <taxon>Naemateliaceae</taxon>
        <taxon>Naematelia</taxon>
    </lineage>
</organism>
<evidence type="ECO:0000313" key="3">
    <source>
        <dbReference type="EMBL" id="ORY22834.1"/>
    </source>
</evidence>
<evidence type="ECO:0000256" key="1">
    <source>
        <dbReference type="SAM" id="MobiDB-lite"/>
    </source>
</evidence>
<accession>A0A1Y2AK18</accession>
<keyword evidence="2" id="KW-1133">Transmembrane helix</keyword>
<feature type="transmembrane region" description="Helical" evidence="2">
    <location>
        <begin position="12"/>
        <end position="30"/>
    </location>
</feature>
<protein>
    <submittedName>
        <fullName evidence="3">Uncharacterized protein</fullName>
    </submittedName>
</protein>
<comment type="caution">
    <text evidence="3">The sequence shown here is derived from an EMBL/GenBank/DDBJ whole genome shotgun (WGS) entry which is preliminary data.</text>
</comment>
<reference evidence="3 4" key="1">
    <citation type="submission" date="2016-07" db="EMBL/GenBank/DDBJ databases">
        <title>Pervasive Adenine N6-methylation of Active Genes in Fungi.</title>
        <authorList>
            <consortium name="DOE Joint Genome Institute"/>
            <person name="Mondo S.J."/>
            <person name="Dannebaum R.O."/>
            <person name="Kuo R.C."/>
            <person name="Labutti K."/>
            <person name="Haridas S."/>
            <person name="Kuo A."/>
            <person name="Salamov A."/>
            <person name="Ahrendt S.R."/>
            <person name="Lipzen A."/>
            <person name="Sullivan W."/>
            <person name="Andreopoulos W.B."/>
            <person name="Clum A."/>
            <person name="Lindquist E."/>
            <person name="Daum C."/>
            <person name="Ramamoorthy G.K."/>
            <person name="Gryganskyi A."/>
            <person name="Culley D."/>
            <person name="Magnuson J.K."/>
            <person name="James T.Y."/>
            <person name="O'Malley M.A."/>
            <person name="Stajich J.E."/>
            <person name="Spatafora J.W."/>
            <person name="Visel A."/>
            <person name="Grigoriev I.V."/>
        </authorList>
    </citation>
    <scope>NUCLEOTIDE SEQUENCE [LARGE SCALE GENOMIC DNA]</scope>
    <source>
        <strain evidence="3 4">68-887.2</strain>
    </source>
</reference>
<keyword evidence="2" id="KW-0812">Transmembrane</keyword>
<dbReference type="InParanoid" id="A0A1Y2AK18"/>
<proteinExistence type="predicted"/>
<gene>
    <name evidence="3" type="ORF">BCR39DRAFT_550741</name>
</gene>
<feature type="region of interest" description="Disordered" evidence="1">
    <location>
        <begin position="267"/>
        <end position="288"/>
    </location>
</feature>
<dbReference type="AlphaFoldDB" id="A0A1Y2AK18"/>
<name>A0A1Y2AK18_9TREE</name>
<dbReference type="EMBL" id="MCFC01000087">
    <property type="protein sequence ID" value="ORY22834.1"/>
    <property type="molecule type" value="Genomic_DNA"/>
</dbReference>
<dbReference type="STRING" id="71784.A0A1Y2AK18"/>